<proteinExistence type="predicted"/>
<feature type="transmembrane region" description="Helical" evidence="6">
    <location>
        <begin position="6"/>
        <end position="24"/>
    </location>
</feature>
<evidence type="ECO:0000256" key="3">
    <source>
        <dbReference type="ARBA" id="ARBA00022989"/>
    </source>
</evidence>
<evidence type="ECO:0000256" key="4">
    <source>
        <dbReference type="ARBA" id="ARBA00023136"/>
    </source>
</evidence>
<evidence type="ECO:0000259" key="7">
    <source>
        <dbReference type="Pfam" id="PF04116"/>
    </source>
</evidence>
<evidence type="ECO:0000313" key="9">
    <source>
        <dbReference type="Proteomes" id="UP001165653"/>
    </source>
</evidence>
<feature type="domain" description="Fatty acid hydroxylase" evidence="7">
    <location>
        <begin position="94"/>
        <end position="223"/>
    </location>
</feature>
<sequence length="287" mass="32830">MNWPGMLLGTGASFLFLCLIFRPLEMAFPARKGQRFFRPEWCVDLCFFLGQYLLWGGLVVGLLTLGADYLDGLVPQSFRAMVAGQPWWLQVIEVILLSDFFVYWGHRLQHRVPFLWRFHSIHHSAEHLDWLAAHREHPLDTVYTMGLINLPAFLLGFPLETLTGLIAFRGIWAIYIHSNVRLPIGPLRWFIGAPELHHWHHDRARDAGNYANISPLMDILFGTYRCPDHEPEAFGIREQISRNYLGQMLHPFRQRGWASAVAADSTGVHSDPGSDPVHSDSPRVSRG</sequence>
<comment type="caution">
    <text evidence="8">The sequence shown here is derived from an EMBL/GenBank/DDBJ whole genome shotgun (WGS) entry which is preliminary data.</text>
</comment>
<keyword evidence="3 6" id="KW-1133">Transmembrane helix</keyword>
<dbReference type="RefSeq" id="WP_264513377.1">
    <property type="nucleotide sequence ID" value="NZ_JAPDDR010000004.1"/>
</dbReference>
<reference evidence="8" key="1">
    <citation type="submission" date="2022-10" db="EMBL/GenBank/DDBJ databases">
        <title>Luteolibacter sp. GHJ8, whole genome shotgun sequencing project.</title>
        <authorList>
            <person name="Zhao G."/>
            <person name="Shen L."/>
        </authorList>
    </citation>
    <scope>NUCLEOTIDE SEQUENCE</scope>
    <source>
        <strain evidence="8">GHJ8</strain>
    </source>
</reference>
<dbReference type="InterPro" id="IPR006694">
    <property type="entry name" value="Fatty_acid_hydroxylase"/>
</dbReference>
<feature type="transmembrane region" description="Helical" evidence="6">
    <location>
        <begin position="87"/>
        <end position="105"/>
    </location>
</feature>
<name>A0ABT3G2J2_9BACT</name>
<dbReference type="InterPro" id="IPR050307">
    <property type="entry name" value="Sterol_Desaturase_Related"/>
</dbReference>
<feature type="region of interest" description="Disordered" evidence="5">
    <location>
        <begin position="263"/>
        <end position="287"/>
    </location>
</feature>
<evidence type="ECO:0000313" key="8">
    <source>
        <dbReference type="EMBL" id="MCW1913877.1"/>
    </source>
</evidence>
<comment type="subcellular location">
    <subcellularLocation>
        <location evidence="1">Membrane</location>
    </subcellularLocation>
</comment>
<gene>
    <name evidence="8" type="ORF">OJ996_09845</name>
</gene>
<dbReference type="PANTHER" id="PTHR11863">
    <property type="entry name" value="STEROL DESATURASE"/>
    <property type="match status" value="1"/>
</dbReference>
<dbReference type="Proteomes" id="UP001165653">
    <property type="component" value="Unassembled WGS sequence"/>
</dbReference>
<dbReference type="EMBL" id="JAPDDR010000004">
    <property type="protein sequence ID" value="MCW1913877.1"/>
    <property type="molecule type" value="Genomic_DNA"/>
</dbReference>
<evidence type="ECO:0000256" key="2">
    <source>
        <dbReference type="ARBA" id="ARBA00022692"/>
    </source>
</evidence>
<evidence type="ECO:0000256" key="5">
    <source>
        <dbReference type="SAM" id="MobiDB-lite"/>
    </source>
</evidence>
<evidence type="ECO:0000256" key="1">
    <source>
        <dbReference type="ARBA" id="ARBA00004370"/>
    </source>
</evidence>
<accession>A0ABT3G2J2</accession>
<dbReference type="Pfam" id="PF04116">
    <property type="entry name" value="FA_hydroxylase"/>
    <property type="match status" value="1"/>
</dbReference>
<feature type="compositionally biased region" description="Basic and acidic residues" evidence="5">
    <location>
        <begin position="277"/>
        <end position="287"/>
    </location>
</feature>
<evidence type="ECO:0000256" key="6">
    <source>
        <dbReference type="SAM" id="Phobius"/>
    </source>
</evidence>
<keyword evidence="9" id="KW-1185">Reference proteome</keyword>
<organism evidence="8 9">
    <name type="scientific">Luteolibacter rhizosphaerae</name>
    <dbReference type="NCBI Taxonomy" id="2989719"/>
    <lineage>
        <taxon>Bacteria</taxon>
        <taxon>Pseudomonadati</taxon>
        <taxon>Verrucomicrobiota</taxon>
        <taxon>Verrucomicrobiia</taxon>
        <taxon>Verrucomicrobiales</taxon>
        <taxon>Verrucomicrobiaceae</taxon>
        <taxon>Luteolibacter</taxon>
    </lineage>
</organism>
<feature type="transmembrane region" description="Helical" evidence="6">
    <location>
        <begin position="45"/>
        <end position="67"/>
    </location>
</feature>
<keyword evidence="2 6" id="KW-0812">Transmembrane</keyword>
<protein>
    <submittedName>
        <fullName evidence="8">Sterol desaturase family protein</fullName>
    </submittedName>
</protein>
<keyword evidence="4 6" id="KW-0472">Membrane</keyword>